<dbReference type="Proteomes" id="UP001297272">
    <property type="component" value="Unassembled WGS sequence"/>
</dbReference>
<name>A0ABS5RRG6_9HYPH</name>
<evidence type="ECO:0000313" key="2">
    <source>
        <dbReference type="EMBL" id="MBS9719648.1"/>
    </source>
</evidence>
<organism evidence="2 3">
    <name type="scientific">Tianweitania aestuarii</name>
    <dbReference type="NCBI Taxonomy" id="2814886"/>
    <lineage>
        <taxon>Bacteria</taxon>
        <taxon>Pseudomonadati</taxon>
        <taxon>Pseudomonadota</taxon>
        <taxon>Alphaproteobacteria</taxon>
        <taxon>Hyphomicrobiales</taxon>
        <taxon>Phyllobacteriaceae</taxon>
        <taxon>Tianweitania</taxon>
    </lineage>
</organism>
<feature type="transmembrane region" description="Helical" evidence="1">
    <location>
        <begin position="20"/>
        <end position="37"/>
    </location>
</feature>
<dbReference type="EMBL" id="JAFMNX010000001">
    <property type="protein sequence ID" value="MBS9719648.1"/>
    <property type="molecule type" value="Genomic_DNA"/>
</dbReference>
<evidence type="ECO:0000313" key="3">
    <source>
        <dbReference type="Proteomes" id="UP001297272"/>
    </source>
</evidence>
<dbReference type="RefSeq" id="WP_213983265.1">
    <property type="nucleotide sequence ID" value="NZ_JAFMNX010000001.1"/>
</dbReference>
<gene>
    <name evidence="2" type="ORF">JYU29_02990</name>
</gene>
<comment type="caution">
    <text evidence="2">The sequence shown here is derived from an EMBL/GenBank/DDBJ whole genome shotgun (WGS) entry which is preliminary data.</text>
</comment>
<proteinExistence type="predicted"/>
<reference evidence="2 3" key="1">
    <citation type="submission" date="2021-03" db="EMBL/GenBank/DDBJ databases">
        <title>Tianweitania aestuarii sp. nov., isolated from a tidal flat.</title>
        <authorList>
            <person name="Park S."/>
            <person name="Yoon J.-H."/>
        </authorList>
    </citation>
    <scope>NUCLEOTIDE SEQUENCE [LARGE SCALE GENOMIC DNA]</scope>
    <source>
        <strain evidence="2 3">BSSL-BM11</strain>
    </source>
</reference>
<evidence type="ECO:0008006" key="4">
    <source>
        <dbReference type="Google" id="ProtNLM"/>
    </source>
</evidence>
<accession>A0ABS5RRG6</accession>
<keyword evidence="1" id="KW-0812">Transmembrane</keyword>
<protein>
    <recommendedName>
        <fullName evidence="4">VanZ-like domain-containing protein</fullName>
    </recommendedName>
</protein>
<keyword evidence="1" id="KW-0472">Membrane</keyword>
<evidence type="ECO:0000256" key="1">
    <source>
        <dbReference type="SAM" id="Phobius"/>
    </source>
</evidence>
<keyword evidence="1" id="KW-1133">Transmembrane helix</keyword>
<sequence length="112" mass="13290">MRWYHIKSWVADSISLSHDAMHVHVGLFIFFVLLWLFRRSPRRLALAWALTLAATLFNEALDAYDWILWTGTINWMESLKDTVNTMFWPTLTAIAVNHWRRSNRLSTAEKNR</sequence>
<keyword evidence="3" id="KW-1185">Reference proteome</keyword>